<reference evidence="1 2" key="1">
    <citation type="journal article" date="2021" name="Int. J. Syst. Evol. Microbiol.">
        <title>&lt;i&gt;Pectobacterium quasiaquaticum&lt;/i&gt; sp. nov., isolated from waterways.</title>
        <authorList>
            <person name="Ben Moussa H."/>
            <person name="Pedron J."/>
            <person name="Bertrand C."/>
            <person name="Hecquet A."/>
            <person name="Barny M.A."/>
        </authorList>
    </citation>
    <scope>NUCLEOTIDE SEQUENCE [LARGE SCALE GENOMIC DNA]</scope>
    <source>
        <strain evidence="1 2">A477-S1-J17</strain>
    </source>
</reference>
<protein>
    <submittedName>
        <fullName evidence="1">Uncharacterized protein</fullName>
    </submittedName>
</protein>
<evidence type="ECO:0000313" key="2">
    <source>
        <dbReference type="Proteomes" id="UP000806577"/>
    </source>
</evidence>
<evidence type="ECO:0000313" key="1">
    <source>
        <dbReference type="EMBL" id="URG47494.1"/>
    </source>
</evidence>
<dbReference type="AlphaFoldDB" id="A0A9Q2IGW6"/>
<dbReference type="RefSeq" id="WP_039503422.1">
    <property type="nucleotide sequence ID" value="NZ_CP065177.1"/>
</dbReference>
<dbReference type="KEGG" id="pqu:IG609_011690"/>
<gene>
    <name evidence="1" type="ORF">IG609_011690</name>
</gene>
<organism evidence="1 2">
    <name type="scientific">Pectobacterium quasiaquaticum</name>
    <dbReference type="NCBI Taxonomy" id="2774015"/>
    <lineage>
        <taxon>Bacteria</taxon>
        <taxon>Pseudomonadati</taxon>
        <taxon>Pseudomonadota</taxon>
        <taxon>Gammaproteobacteria</taxon>
        <taxon>Enterobacterales</taxon>
        <taxon>Pectobacteriaceae</taxon>
        <taxon>Pectobacterium</taxon>
    </lineage>
</organism>
<keyword evidence="2" id="KW-1185">Reference proteome</keyword>
<name>A0A9Q2IGW6_9GAMM</name>
<accession>A0A9Q2IGW6</accession>
<dbReference type="Proteomes" id="UP000806577">
    <property type="component" value="Chromosome"/>
</dbReference>
<proteinExistence type="predicted"/>
<dbReference type="EMBL" id="CP065177">
    <property type="protein sequence ID" value="URG47494.1"/>
    <property type="molecule type" value="Genomic_DNA"/>
</dbReference>
<sequence>MNDKAEFYMEPIRFFKNPLFLSGSKIALSEYSMITEKNDALRLFFSQDVPSDYCIWGDFFSGQVSDLILDKNYNLAQEDITKAIRSEGNDTLKETIRKRKEYLLRKKAGLADNSEYDKFIKEVDDECNYILMMVSVQRYLKGERVKNKLEELFDIFKTGVLPCGVKKNSNEIVVFDPSILRSD</sequence>